<evidence type="ECO:0000313" key="4">
    <source>
        <dbReference type="Proteomes" id="UP000283732"/>
    </source>
</evidence>
<feature type="signal peptide" evidence="1">
    <location>
        <begin position="1"/>
        <end position="23"/>
    </location>
</feature>
<name>A0A3R6I6W9_9BACT</name>
<dbReference type="RefSeq" id="WP_122202449.1">
    <property type="nucleotide sequence ID" value="NZ_QRKC01000001.1"/>
</dbReference>
<sequence>MNRACLVLICLCCAFCARSQVVAVKTNTLYDATTTLNLGVEVACNKHLSLDISGNYNPWTFSDDKSIKHWLVQSELRYWLHERFNGHFLGVHVLYADYEVAGKTLLNVMKSDYAYDGNAYGGGISYGYQLYLSPHWNIEFAAGIGYVRFEYDKAPFPAGREVAGSYRNDYFGPTKLGISIMYIIK</sequence>
<evidence type="ECO:0000313" key="3">
    <source>
        <dbReference type="EMBL" id="RHH80058.1"/>
    </source>
</evidence>
<keyword evidence="1" id="KW-0732">Signal</keyword>
<accession>A0A3R6I6W9</accession>
<dbReference type="AlphaFoldDB" id="A0A3R6I6W9"/>
<dbReference type="InterPro" id="IPR021958">
    <property type="entry name" value="DUF3575"/>
</dbReference>
<dbReference type="Proteomes" id="UP000283732">
    <property type="component" value="Unassembled WGS sequence"/>
</dbReference>
<organism evidence="3 4">
    <name type="scientific">Parabacteroides merdae</name>
    <dbReference type="NCBI Taxonomy" id="46503"/>
    <lineage>
        <taxon>Bacteria</taxon>
        <taxon>Pseudomonadati</taxon>
        <taxon>Bacteroidota</taxon>
        <taxon>Bacteroidia</taxon>
        <taxon>Bacteroidales</taxon>
        <taxon>Tannerellaceae</taxon>
        <taxon>Parabacteroides</taxon>
    </lineage>
</organism>
<comment type="caution">
    <text evidence="3">The sequence shown here is derived from an EMBL/GenBank/DDBJ whole genome shotgun (WGS) entry which is preliminary data.</text>
</comment>
<evidence type="ECO:0000313" key="2">
    <source>
        <dbReference type="EMBL" id="RGZ51755.1"/>
    </source>
</evidence>
<gene>
    <name evidence="3" type="ORF">DW191_02730</name>
    <name evidence="2" type="ORF">DW986_00170</name>
</gene>
<evidence type="ECO:0000313" key="5">
    <source>
        <dbReference type="Proteomes" id="UP000285173"/>
    </source>
</evidence>
<reference evidence="4 5" key="1">
    <citation type="submission" date="2018-08" db="EMBL/GenBank/DDBJ databases">
        <title>A genome reference for cultivated species of the human gut microbiota.</title>
        <authorList>
            <person name="Zou Y."/>
            <person name="Xue W."/>
            <person name="Luo G."/>
        </authorList>
    </citation>
    <scope>NUCLEOTIDE SEQUENCE [LARGE SCALE GENOMIC DNA]</scope>
    <source>
        <strain evidence="3 4">AM16-50</strain>
        <strain evidence="2 5">AM50-15</strain>
    </source>
</reference>
<dbReference type="Pfam" id="PF12099">
    <property type="entry name" value="DUF3575"/>
    <property type="match status" value="1"/>
</dbReference>
<dbReference type="EMBL" id="QRKC01000001">
    <property type="protein sequence ID" value="RHH80058.1"/>
    <property type="molecule type" value="Genomic_DNA"/>
</dbReference>
<dbReference type="EMBL" id="QSEF01000001">
    <property type="protein sequence ID" value="RGZ51755.1"/>
    <property type="molecule type" value="Genomic_DNA"/>
</dbReference>
<evidence type="ECO:0000256" key="1">
    <source>
        <dbReference type="SAM" id="SignalP"/>
    </source>
</evidence>
<feature type="chain" id="PRO_5036343270" evidence="1">
    <location>
        <begin position="24"/>
        <end position="185"/>
    </location>
</feature>
<protein>
    <submittedName>
        <fullName evidence="3">DUF3575 domain-containing protein</fullName>
    </submittedName>
</protein>
<dbReference type="Proteomes" id="UP000285173">
    <property type="component" value="Unassembled WGS sequence"/>
</dbReference>
<proteinExistence type="predicted"/>